<dbReference type="KEGG" id="sata:C5746_02385"/>
<feature type="domain" description="H repeat-associated protein N-terminal" evidence="2">
    <location>
        <begin position="39"/>
        <end position="127"/>
    </location>
</feature>
<dbReference type="InterPro" id="IPR032806">
    <property type="entry name" value="YbfD_N"/>
</dbReference>
<accession>A0A2Z5J7W6</accession>
<dbReference type="PANTHER" id="PTHR30298">
    <property type="entry name" value="H REPEAT-ASSOCIATED PREDICTED TRANSPOSASE"/>
    <property type="match status" value="1"/>
</dbReference>
<name>A0A2Z5J7W6_STRAR</name>
<feature type="domain" description="Transposase IS4-like" evidence="1">
    <location>
        <begin position="172"/>
        <end position="389"/>
    </location>
</feature>
<dbReference type="Pfam" id="PF01609">
    <property type="entry name" value="DDE_Tnp_1"/>
    <property type="match status" value="1"/>
</dbReference>
<dbReference type="PANTHER" id="PTHR30298:SF0">
    <property type="entry name" value="PROTEIN YBFL-RELATED"/>
    <property type="match status" value="1"/>
</dbReference>
<dbReference type="GO" id="GO:0006313">
    <property type="term" value="P:DNA transposition"/>
    <property type="evidence" value="ECO:0007669"/>
    <property type="project" value="InterPro"/>
</dbReference>
<sequence length="433" mass="47848">MNHGWVAVVVATDLVYPAPCLEALREGAARDQVRSLVAEFESLTDPRGASGVRYRLSSLLALVVCAMTPAGHDSITAAAEWCWRAAPEELAAFGLPYHPLLGRYRVPSEKTLRSVLSRLDPAELSAAGFAYLTSLLSGERATPAPLMPDGGQEREQRRAHQAVAQADPVRRRRRAIAVDGKCLRGARRPDGSRVFVLSAVRHGDGITLASREIGAKTNEIPEFAPLLDQIDDADFAGAVITADALHAQHAHAAYLHERGAHYLLTIKNNQRGQARQLHRLPWEKVPVIHRDDARGHGRHELRLVQVVTVDGLLFPHARQVLRIQRRRRLYGAKKWSSETVYAITDLPAEQADAAEIAAWARGHWTVENTAHWVRDVIFGEDKSQVRTRNTPAVLAAVRDLIRSALKLAGYVNTAAGRRAHTERHRVLAFYGIT</sequence>
<reference evidence="3 4" key="1">
    <citation type="journal article" date="2018" name="Front. Microbiol.">
        <title>Genome Sequencing of Streptomyces atratus SCSIOZH16 and Activation Production of Nocardamine via Metabolic Engineering.</title>
        <authorList>
            <person name="Li Y."/>
            <person name="Zhang C."/>
            <person name="Liu C."/>
            <person name="Ju J."/>
            <person name="Ma J."/>
        </authorList>
    </citation>
    <scope>NUCLEOTIDE SEQUENCE [LARGE SCALE GENOMIC DNA]</scope>
    <source>
        <strain evidence="3 4">SCSIO_ZH16</strain>
    </source>
</reference>
<dbReference type="InterPro" id="IPR002559">
    <property type="entry name" value="Transposase_11"/>
</dbReference>
<dbReference type="NCBIfam" id="NF033564">
    <property type="entry name" value="transpos_ISAs1"/>
    <property type="match status" value="1"/>
</dbReference>
<dbReference type="InterPro" id="IPR047647">
    <property type="entry name" value="ISAs1_transpos"/>
</dbReference>
<dbReference type="Proteomes" id="UP000252698">
    <property type="component" value="Chromosome"/>
</dbReference>
<evidence type="ECO:0000313" key="3">
    <source>
        <dbReference type="EMBL" id="AXE76005.1"/>
    </source>
</evidence>
<dbReference type="GO" id="GO:0003677">
    <property type="term" value="F:DNA binding"/>
    <property type="evidence" value="ECO:0007669"/>
    <property type="project" value="InterPro"/>
</dbReference>
<dbReference type="AlphaFoldDB" id="A0A2Z5J7W6"/>
<dbReference type="EMBL" id="CP027306">
    <property type="protein sequence ID" value="AXE76005.1"/>
    <property type="molecule type" value="Genomic_DNA"/>
</dbReference>
<dbReference type="InterPro" id="IPR051698">
    <property type="entry name" value="Transposase_11-like"/>
</dbReference>
<evidence type="ECO:0000259" key="2">
    <source>
        <dbReference type="Pfam" id="PF13808"/>
    </source>
</evidence>
<dbReference type="Pfam" id="PF13808">
    <property type="entry name" value="DDE_Tnp_1_assoc"/>
    <property type="match status" value="1"/>
</dbReference>
<evidence type="ECO:0000313" key="4">
    <source>
        <dbReference type="Proteomes" id="UP000252698"/>
    </source>
</evidence>
<dbReference type="RefSeq" id="WP_114242670.1">
    <property type="nucleotide sequence ID" value="NZ_CP027306.1"/>
</dbReference>
<evidence type="ECO:0000259" key="1">
    <source>
        <dbReference type="Pfam" id="PF01609"/>
    </source>
</evidence>
<dbReference type="GO" id="GO:0004803">
    <property type="term" value="F:transposase activity"/>
    <property type="evidence" value="ECO:0007669"/>
    <property type="project" value="InterPro"/>
</dbReference>
<organism evidence="3 4">
    <name type="scientific">Streptomyces atratus</name>
    <dbReference type="NCBI Taxonomy" id="1893"/>
    <lineage>
        <taxon>Bacteria</taxon>
        <taxon>Bacillati</taxon>
        <taxon>Actinomycetota</taxon>
        <taxon>Actinomycetes</taxon>
        <taxon>Kitasatosporales</taxon>
        <taxon>Streptomycetaceae</taxon>
        <taxon>Streptomyces</taxon>
    </lineage>
</organism>
<gene>
    <name evidence="3" type="ORF">C5746_02385</name>
</gene>
<protein>
    <submittedName>
        <fullName evidence="3">ISAs1 family transposase</fullName>
    </submittedName>
</protein>
<proteinExistence type="predicted"/>
<dbReference type="GeneID" id="95517422"/>